<keyword evidence="5" id="KW-0408">Iron</keyword>
<keyword evidence="4 8" id="KW-0378">Hydrolase</keyword>
<evidence type="ECO:0000256" key="2">
    <source>
        <dbReference type="ARBA" id="ARBA00022723"/>
    </source>
</evidence>
<dbReference type="InterPro" id="IPR051094">
    <property type="entry name" value="Diverse_Catalytic_Enzymes"/>
</dbReference>
<organism evidence="8 9">
    <name type="scientific">Peptococcus niger</name>
    <dbReference type="NCBI Taxonomy" id="2741"/>
    <lineage>
        <taxon>Bacteria</taxon>
        <taxon>Bacillati</taxon>
        <taxon>Bacillota</taxon>
        <taxon>Clostridia</taxon>
        <taxon>Eubacteriales</taxon>
        <taxon>Peptococcaceae</taxon>
        <taxon>Peptococcus</taxon>
    </lineage>
</organism>
<keyword evidence="9" id="KW-1185">Reference proteome</keyword>
<evidence type="ECO:0000256" key="6">
    <source>
        <dbReference type="ARBA" id="ARBA00049417"/>
    </source>
</evidence>
<dbReference type="GO" id="GO:0000166">
    <property type="term" value="F:nucleotide binding"/>
    <property type="evidence" value="ECO:0007669"/>
    <property type="project" value="UniProtKB-KW"/>
</dbReference>
<dbReference type="NCBIfam" id="TIGR00488">
    <property type="entry name" value="bis(5'-nucleosyl)-tetraphosphatase (symmetrical) YqeK"/>
    <property type="match status" value="1"/>
</dbReference>
<evidence type="ECO:0000256" key="4">
    <source>
        <dbReference type="ARBA" id="ARBA00022801"/>
    </source>
</evidence>
<dbReference type="AlphaFoldDB" id="A0A1G6RGU5"/>
<accession>A0A1G6RGU5</accession>
<evidence type="ECO:0000256" key="1">
    <source>
        <dbReference type="ARBA" id="ARBA00012506"/>
    </source>
</evidence>
<dbReference type="SUPFAM" id="SSF109604">
    <property type="entry name" value="HD-domain/PDEase-like"/>
    <property type="match status" value="1"/>
</dbReference>
<dbReference type="InterPro" id="IPR005249">
    <property type="entry name" value="YqeK"/>
</dbReference>
<evidence type="ECO:0000313" key="8">
    <source>
        <dbReference type="EMBL" id="SDD03768.1"/>
    </source>
</evidence>
<dbReference type="CDD" id="cd00077">
    <property type="entry name" value="HDc"/>
    <property type="match status" value="1"/>
</dbReference>
<dbReference type="Gene3D" id="1.10.3210.10">
    <property type="entry name" value="Hypothetical protein af1432"/>
    <property type="match status" value="1"/>
</dbReference>
<dbReference type="InterPro" id="IPR003607">
    <property type="entry name" value="HD/PDEase_dom"/>
</dbReference>
<dbReference type="PANTHER" id="PTHR35795:SF1">
    <property type="entry name" value="BIS(5'-NUCLEOSYL)-TETRAPHOSPHATASE, SYMMETRICAL"/>
    <property type="match status" value="1"/>
</dbReference>
<proteinExistence type="predicted"/>
<sequence length="193" mass="21567">MDDTAYLAILNRELGPKRVAHCQRVAETAVALAHKNHANERSAYIAGLMHDYAKKFDSRRLLEIASEADLVTDPCELKVPSLLHGAVGAYLLKKENIVQDEAALQAMARHTVGCAHMSLLDKVIYVADYIEPGRTTPGVESVRKAAFKDLDQGVWLSLTHSLTWLLREKQIIHPQSIQMYNWLLSEVVTVPRA</sequence>
<protein>
    <recommendedName>
        <fullName evidence="1">bis(5'-nucleosyl)-tetraphosphatase (symmetrical)</fullName>
        <ecNumber evidence="1">3.6.1.41</ecNumber>
    </recommendedName>
</protein>
<dbReference type="Pfam" id="PF01966">
    <property type="entry name" value="HD"/>
    <property type="match status" value="1"/>
</dbReference>
<name>A0A1G6RGU5_PEPNI</name>
<dbReference type="EC" id="3.6.1.41" evidence="1"/>
<dbReference type="EMBL" id="FNAF01000001">
    <property type="protein sequence ID" value="SDD03768.1"/>
    <property type="molecule type" value="Genomic_DNA"/>
</dbReference>
<dbReference type="PANTHER" id="PTHR35795">
    <property type="entry name" value="SLR1885 PROTEIN"/>
    <property type="match status" value="1"/>
</dbReference>
<dbReference type="InterPro" id="IPR006674">
    <property type="entry name" value="HD_domain"/>
</dbReference>
<dbReference type="Proteomes" id="UP000198995">
    <property type="component" value="Unassembled WGS sequence"/>
</dbReference>
<evidence type="ECO:0000256" key="3">
    <source>
        <dbReference type="ARBA" id="ARBA00022741"/>
    </source>
</evidence>
<evidence type="ECO:0000313" key="9">
    <source>
        <dbReference type="Proteomes" id="UP000198995"/>
    </source>
</evidence>
<comment type="catalytic activity">
    <reaction evidence="6">
        <text>P(1),P(4)-bis(5'-adenosyl) tetraphosphate + H2O = 2 ADP + 2 H(+)</text>
        <dbReference type="Rhea" id="RHEA:24252"/>
        <dbReference type="ChEBI" id="CHEBI:15377"/>
        <dbReference type="ChEBI" id="CHEBI:15378"/>
        <dbReference type="ChEBI" id="CHEBI:58141"/>
        <dbReference type="ChEBI" id="CHEBI:456216"/>
        <dbReference type="EC" id="3.6.1.41"/>
    </reaction>
</comment>
<dbReference type="GO" id="GO:0008803">
    <property type="term" value="F:bis(5'-nucleosyl)-tetraphosphatase (symmetrical) activity"/>
    <property type="evidence" value="ECO:0007669"/>
    <property type="project" value="UniProtKB-EC"/>
</dbReference>
<feature type="domain" description="HD/PDEase" evidence="7">
    <location>
        <begin position="14"/>
        <end position="142"/>
    </location>
</feature>
<dbReference type="OrthoDB" id="5295945at2"/>
<dbReference type="SMART" id="SM00471">
    <property type="entry name" value="HDc"/>
    <property type="match status" value="1"/>
</dbReference>
<gene>
    <name evidence="8" type="ORF">SAMN04489866_10122</name>
</gene>
<keyword evidence="2" id="KW-0479">Metal-binding</keyword>
<evidence type="ECO:0000259" key="7">
    <source>
        <dbReference type="SMART" id="SM00471"/>
    </source>
</evidence>
<keyword evidence="3" id="KW-0547">Nucleotide-binding</keyword>
<dbReference type="GO" id="GO:0046872">
    <property type="term" value="F:metal ion binding"/>
    <property type="evidence" value="ECO:0007669"/>
    <property type="project" value="UniProtKB-KW"/>
</dbReference>
<evidence type="ECO:0000256" key="5">
    <source>
        <dbReference type="ARBA" id="ARBA00023004"/>
    </source>
</evidence>
<reference evidence="8 9" key="1">
    <citation type="submission" date="2016-10" db="EMBL/GenBank/DDBJ databases">
        <authorList>
            <person name="de Groot N.N."/>
        </authorList>
    </citation>
    <scope>NUCLEOTIDE SEQUENCE [LARGE SCALE GENOMIC DNA]</scope>
    <source>
        <strain evidence="8 9">DSM 20475</strain>
    </source>
</reference>
<dbReference type="STRING" id="2741.SAMN04489866_10122"/>
<dbReference type="RefSeq" id="WP_091790726.1">
    <property type="nucleotide sequence ID" value="NZ_FNAF01000001.1"/>
</dbReference>